<comment type="caution">
    <text evidence="1">The sequence shown here is derived from an EMBL/GenBank/DDBJ whole genome shotgun (WGS) entry which is preliminary data.</text>
</comment>
<dbReference type="RefSeq" id="WP_017980560.1">
    <property type="nucleotide sequence ID" value="NZ_CP017578.1"/>
</dbReference>
<dbReference type="Proteomes" id="UP000078460">
    <property type="component" value="Unassembled WGS sequence"/>
</dbReference>
<protein>
    <submittedName>
        <fullName evidence="1">Histidine kinase</fullName>
    </submittedName>
</protein>
<sequence length="131" mass="14742">MTTLPFKIVKQPRAWWPVAWPGVAEDGGIVDNRIELRMRLLKVDEAGQFIRDAMQAAEREGDEGVDLAAIYADLVARIADDWRNVHAENGEPLPWNAANLRLLMNEPNMFTHVFRAFRACLAGQSGIREGN</sequence>
<dbReference type="KEGG" id="smy:BJP26_03335"/>
<proteinExistence type="predicted"/>
<dbReference type="AlphaFoldDB" id="A0A175Y3L6"/>
<dbReference type="GeneID" id="93797025"/>
<organism evidence="1 2">
    <name type="scientific">Sphingomonas melonis TY</name>
    <dbReference type="NCBI Taxonomy" id="621456"/>
    <lineage>
        <taxon>Bacteria</taxon>
        <taxon>Pseudomonadati</taxon>
        <taxon>Pseudomonadota</taxon>
        <taxon>Alphaproteobacteria</taxon>
        <taxon>Sphingomonadales</taxon>
        <taxon>Sphingomonadaceae</taxon>
        <taxon>Sphingomonas</taxon>
    </lineage>
</organism>
<evidence type="ECO:0000313" key="1">
    <source>
        <dbReference type="EMBL" id="KZB95352.1"/>
    </source>
</evidence>
<dbReference type="OrthoDB" id="7585787at2"/>
<name>A0A175Y3L6_9SPHN</name>
<dbReference type="EMBL" id="LQCK02000012">
    <property type="protein sequence ID" value="KZB95352.1"/>
    <property type="molecule type" value="Genomic_DNA"/>
</dbReference>
<gene>
    <name evidence="1" type="ORF">AVM11_03495</name>
</gene>
<keyword evidence="2" id="KW-1185">Reference proteome</keyword>
<reference evidence="1" key="1">
    <citation type="submission" date="2016-03" db="EMBL/GenBank/DDBJ databases">
        <title>Sphingomonas melonis TY, whole genome shotgun sequencing.</title>
        <authorList>
            <person name="Wang H."/>
            <person name="Zhu P."/>
        </authorList>
    </citation>
    <scope>NUCLEOTIDE SEQUENCE [LARGE SCALE GENOMIC DNA]</scope>
    <source>
        <strain evidence="1">TY</strain>
    </source>
</reference>
<keyword evidence="1" id="KW-0808">Transferase</keyword>
<evidence type="ECO:0000313" key="2">
    <source>
        <dbReference type="Proteomes" id="UP000078460"/>
    </source>
</evidence>
<dbReference type="STRING" id="621456.BJP26_03335"/>
<dbReference type="GO" id="GO:0016301">
    <property type="term" value="F:kinase activity"/>
    <property type="evidence" value="ECO:0007669"/>
    <property type="project" value="UniProtKB-KW"/>
</dbReference>
<keyword evidence="1" id="KW-0418">Kinase</keyword>
<accession>A0A175Y3L6</accession>